<comment type="caution">
    <text evidence="6">The sequence shown here is derived from an EMBL/GenBank/DDBJ whole genome shotgun (WGS) entry which is preliminary data.</text>
</comment>
<organism evidence="6 7">
    <name type="scientific">Alcanivorax sediminis</name>
    <dbReference type="NCBI Taxonomy" id="2663008"/>
    <lineage>
        <taxon>Bacteria</taxon>
        <taxon>Pseudomonadati</taxon>
        <taxon>Pseudomonadota</taxon>
        <taxon>Gammaproteobacteria</taxon>
        <taxon>Oceanospirillales</taxon>
        <taxon>Alcanivoracaceae</taxon>
        <taxon>Alcanivorax</taxon>
    </lineage>
</organism>
<keyword evidence="2" id="KW-0808">Transferase</keyword>
<evidence type="ECO:0000256" key="1">
    <source>
        <dbReference type="ARBA" id="ARBA00005189"/>
    </source>
</evidence>
<comment type="pathway">
    <text evidence="1">Lipid metabolism.</text>
</comment>
<protein>
    <recommendedName>
        <fullName evidence="5">Phospholipid/glycerol acyltransferase domain-containing protein</fullName>
    </recommendedName>
</protein>
<evidence type="ECO:0000259" key="5">
    <source>
        <dbReference type="SMART" id="SM00563"/>
    </source>
</evidence>
<dbReference type="SMART" id="SM00563">
    <property type="entry name" value="PlsC"/>
    <property type="match status" value="1"/>
</dbReference>
<dbReference type="Proteomes" id="UP000469421">
    <property type="component" value="Unassembled WGS sequence"/>
</dbReference>
<proteinExistence type="predicted"/>
<dbReference type="GO" id="GO:0003841">
    <property type="term" value="F:1-acylglycerol-3-phosphate O-acyltransferase activity"/>
    <property type="evidence" value="ECO:0007669"/>
    <property type="project" value="TreeGrafter"/>
</dbReference>
<evidence type="ECO:0000256" key="2">
    <source>
        <dbReference type="ARBA" id="ARBA00022679"/>
    </source>
</evidence>
<feature type="transmembrane region" description="Helical" evidence="4">
    <location>
        <begin position="20"/>
        <end position="43"/>
    </location>
</feature>
<dbReference type="EMBL" id="WIRE01000001">
    <property type="protein sequence ID" value="MQX52139.1"/>
    <property type="molecule type" value="Genomic_DNA"/>
</dbReference>
<evidence type="ECO:0000256" key="4">
    <source>
        <dbReference type="SAM" id="Phobius"/>
    </source>
</evidence>
<keyword evidence="4" id="KW-0472">Membrane</keyword>
<keyword evidence="4" id="KW-0812">Transmembrane</keyword>
<evidence type="ECO:0000256" key="3">
    <source>
        <dbReference type="ARBA" id="ARBA00023315"/>
    </source>
</evidence>
<keyword evidence="3" id="KW-0012">Acyltransferase</keyword>
<dbReference type="SUPFAM" id="SSF69593">
    <property type="entry name" value="Glycerol-3-phosphate (1)-acyltransferase"/>
    <property type="match status" value="1"/>
</dbReference>
<evidence type="ECO:0000313" key="7">
    <source>
        <dbReference type="Proteomes" id="UP000469421"/>
    </source>
</evidence>
<feature type="domain" description="Phospholipid/glycerol acyltransferase" evidence="5">
    <location>
        <begin position="84"/>
        <end position="197"/>
    </location>
</feature>
<dbReference type="InterPro" id="IPR002123">
    <property type="entry name" value="Plipid/glycerol_acylTrfase"/>
</dbReference>
<keyword evidence="4" id="KW-1133">Transmembrane helix</keyword>
<dbReference type="Pfam" id="PF01553">
    <property type="entry name" value="Acyltransferase"/>
    <property type="match status" value="1"/>
</dbReference>
<evidence type="ECO:0000313" key="6">
    <source>
        <dbReference type="EMBL" id="MQX52139.1"/>
    </source>
</evidence>
<keyword evidence="7" id="KW-1185">Reference proteome</keyword>
<sequence>MRARTFVSAGGSVMPFRPIIVIRSALAFVLPPIVGMLLFVVCLPFGRRRAINLGIGVVTRLGLGLAGIRLQVEGEAALLSQRPAVFVINHQSGTDPIIVASLVRRDMVAIGKHELQFHPLLGPLMKMFGTVFVKREQGIGPQVLAPLLPALAAGDAVVLAPEGRRSRDGQLQPFKPGALWLAQQSGAPLIPIVLHNSGEILPAKGLLMKPGTVRITVLPPQPATLTTEQLRQVFARALA</sequence>
<dbReference type="CDD" id="cd07989">
    <property type="entry name" value="LPLAT_AGPAT-like"/>
    <property type="match status" value="1"/>
</dbReference>
<dbReference type="PANTHER" id="PTHR10434:SF66">
    <property type="entry name" value="PHOSPHOLIPID_GLYCEROL ACYLTRANSFERASE DOMAIN-CONTAINING PROTEIN"/>
    <property type="match status" value="1"/>
</dbReference>
<gene>
    <name evidence="6" type="ORF">GFN93_02700</name>
</gene>
<accession>A0A6N7LPL6</accession>
<dbReference type="AlphaFoldDB" id="A0A6N7LPL6"/>
<reference evidence="6 7" key="1">
    <citation type="submission" date="2019-10" db="EMBL/GenBank/DDBJ databases">
        <title>Alcanivorax sp.PA15-N-34 draft genome sequence.</title>
        <authorList>
            <person name="Liao X."/>
            <person name="Shao Z."/>
        </authorList>
    </citation>
    <scope>NUCLEOTIDE SEQUENCE [LARGE SCALE GENOMIC DNA]</scope>
    <source>
        <strain evidence="6 7">PA15-N-34</strain>
    </source>
</reference>
<name>A0A6N7LPL6_9GAMM</name>
<dbReference type="GO" id="GO:0006654">
    <property type="term" value="P:phosphatidic acid biosynthetic process"/>
    <property type="evidence" value="ECO:0007669"/>
    <property type="project" value="TreeGrafter"/>
</dbReference>
<dbReference type="PANTHER" id="PTHR10434">
    <property type="entry name" value="1-ACYL-SN-GLYCEROL-3-PHOSPHATE ACYLTRANSFERASE"/>
    <property type="match status" value="1"/>
</dbReference>